<dbReference type="Proteomes" id="UP000244855">
    <property type="component" value="Unassembled WGS sequence"/>
</dbReference>
<evidence type="ECO:0008006" key="4">
    <source>
        <dbReference type="Google" id="ProtNLM"/>
    </source>
</evidence>
<dbReference type="STRING" id="97972.A0A2V1DUK7"/>
<feature type="compositionally biased region" description="Low complexity" evidence="1">
    <location>
        <begin position="449"/>
        <end position="479"/>
    </location>
</feature>
<evidence type="ECO:0000313" key="2">
    <source>
        <dbReference type="EMBL" id="PVI02013.1"/>
    </source>
</evidence>
<keyword evidence="3" id="KW-1185">Reference proteome</keyword>
<gene>
    <name evidence="2" type="ORF">DM02DRAFT_613202</name>
</gene>
<evidence type="ECO:0000256" key="1">
    <source>
        <dbReference type="SAM" id="MobiDB-lite"/>
    </source>
</evidence>
<sequence>MSSGSVYSATLQTITTTKLEELAKHRQTFEKQYTSLLTQANAEPNALKRLHILFNGAKEILQVRTEPSQNEDGTRGRVIIGSGDSRLETDLKNLDRFLEQVRYDPSVSPKVLEGWEASVRQHLAIPSAKYQYADLYGKLVTEWLSSERTALSSDGDVTMADSFEEVPGVKKMESRAHWEKRVFTPGDVDVGGLKAYLSEIFLPNGEEESKAQRTNKSFIDLKQHVQNCERSFEAPSPFTLHSLRWVIESLEASDLLPNEKREVLKDFLKNDIILKEVADVLNMRMSALDRWTWGDFVPLEQRRQLNGTYSIHMHEDLLQAIFLHYIGCMWSSYFKGVFTTSDKRLYPSGGDNGFDNGFDNAADVMPREDLLRRKYYLGKRALRTSPSLQNARVKRFKKDYFAHQLLDYPEQKIESKQGEEEADFQEYAAPVSNHDEVNDQIAKKRKAARQSMQHQQLQQQAMQQQRQHMAQQQQAMAQQTRHHMAMQAPSGGLFGGAAPPQQRPQAFGARFHGNNDLMTANPRMNPYAMDQEDYDDDEEDGSPRKPKKPVEAKQRLLHLLSTEIVLNTHLHGELTCFRSVFESWNPLLPHATILTVLEFLGVSEKWRAFFKKFLEAPLKFMDDPAAEPRARRRGMPGSHALSDVFGEVVFSCLDLSVRRATKGGMLHRIYDDIWFWDKDYEKCAAGWASVTKFTSIMGVEINKRKTGSVRMARSTSPKLPLDSRLPAGEIRWGFLYLSATTSRFEIDDKMVTAHISDLDKQLQNKKSSVIDWIQAWNTYAATFMSSNFGQAANCFGRAHVDKMLETHRRVQETLFSGGNVTQFLKDTIRERFGVDNIPDGFLFFPVELGGLDVQSPFIDLLQIRDSVKKNPHDFMTSFSSDERADFAVAKANFDRDGPPPRDPTNTTLFTPTNPTSFLSFEEFTRYREVLTPIGTASLGRVYRDLLRRPTKISIDVSAQVRQATEDLEQNGSGGANLRGIKADWDAMEPYWKWVAQMYGPEMVERFGGLSVVDASLLPLGMIGMFRQQRVKWQG</sequence>
<dbReference type="PANTHER" id="PTHR37015">
    <property type="entry name" value="REVERSE TRANSCRIPTASE DOMAIN-CONTAINING PROTEIN"/>
    <property type="match status" value="1"/>
</dbReference>
<feature type="compositionally biased region" description="Acidic residues" evidence="1">
    <location>
        <begin position="530"/>
        <end position="540"/>
    </location>
</feature>
<feature type="region of interest" description="Disordered" evidence="1">
    <location>
        <begin position="445"/>
        <end position="550"/>
    </location>
</feature>
<reference evidence="2 3" key="1">
    <citation type="journal article" date="2018" name="Sci. Rep.">
        <title>Comparative genomics provides insights into the lifestyle and reveals functional heterogeneity of dark septate endophytic fungi.</title>
        <authorList>
            <person name="Knapp D.G."/>
            <person name="Nemeth J.B."/>
            <person name="Barry K."/>
            <person name="Hainaut M."/>
            <person name="Henrissat B."/>
            <person name="Johnson J."/>
            <person name="Kuo A."/>
            <person name="Lim J.H.P."/>
            <person name="Lipzen A."/>
            <person name="Nolan M."/>
            <person name="Ohm R.A."/>
            <person name="Tamas L."/>
            <person name="Grigoriev I.V."/>
            <person name="Spatafora J.W."/>
            <person name="Nagy L.G."/>
            <person name="Kovacs G.M."/>
        </authorList>
    </citation>
    <scope>NUCLEOTIDE SEQUENCE [LARGE SCALE GENOMIC DNA]</scope>
    <source>
        <strain evidence="2 3">DSE2036</strain>
    </source>
</reference>
<accession>A0A2V1DUK7</accession>
<evidence type="ECO:0000313" key="3">
    <source>
        <dbReference type="Proteomes" id="UP000244855"/>
    </source>
</evidence>
<dbReference type="PANTHER" id="PTHR37015:SF2">
    <property type="entry name" value="REVERSE TRANSCRIPTASE DOMAIN-CONTAINING PROTEIN"/>
    <property type="match status" value="1"/>
</dbReference>
<dbReference type="EMBL" id="KZ805348">
    <property type="protein sequence ID" value="PVI02013.1"/>
    <property type="molecule type" value="Genomic_DNA"/>
</dbReference>
<organism evidence="2 3">
    <name type="scientific">Periconia macrospinosa</name>
    <dbReference type="NCBI Taxonomy" id="97972"/>
    <lineage>
        <taxon>Eukaryota</taxon>
        <taxon>Fungi</taxon>
        <taxon>Dikarya</taxon>
        <taxon>Ascomycota</taxon>
        <taxon>Pezizomycotina</taxon>
        <taxon>Dothideomycetes</taxon>
        <taxon>Pleosporomycetidae</taxon>
        <taxon>Pleosporales</taxon>
        <taxon>Massarineae</taxon>
        <taxon>Periconiaceae</taxon>
        <taxon>Periconia</taxon>
    </lineage>
</organism>
<proteinExistence type="predicted"/>
<dbReference type="OrthoDB" id="74545at2759"/>
<dbReference type="AlphaFoldDB" id="A0A2V1DUK7"/>
<protein>
    <recommendedName>
        <fullName evidence="4">Reverse transcriptase domain-containing protein</fullName>
    </recommendedName>
</protein>
<name>A0A2V1DUK7_9PLEO</name>
<feature type="region of interest" description="Disordered" evidence="1">
    <location>
        <begin position="892"/>
        <end position="911"/>
    </location>
</feature>